<evidence type="ECO:0000313" key="2">
    <source>
        <dbReference type="Proteomes" id="UP000004736"/>
    </source>
</evidence>
<protein>
    <recommendedName>
        <fullName evidence="3">PD-(D/E)XK endonuclease-like domain-containing protein</fullName>
    </recommendedName>
</protein>
<keyword evidence="2" id="KW-1185">Reference proteome</keyword>
<evidence type="ECO:0000313" key="1">
    <source>
        <dbReference type="EMBL" id="EEW97369.1"/>
    </source>
</evidence>
<sequence>MTQHALLSASGAHKWLVCTASARLEAEFPDTTSEFAREGTLAHSIAELKLRRYAIEPMSPATFTRRMNKLKKDPLYQKEMDGYTEEYLDCIKQIMLAYGTKPYIAAEKKVDFSQFVPKGFGTADCLIMTPDALHVVDFKYGKGVPVDAKDNPQLKLYALGALSEYGLLYQFKTIHIHIVQPRLKILGTDTFLRAALTEWGNSVVKPKAKEAFEGPGEFHPGEHCRFCRARAQCKARSEYYAALAETAKENANPALITMADLGEYLKKAGALKKWAEDLQAYALSSCLSGKTVPGWKAVEGRGSRVFTSTDEAFKVLTDNGIDESLLYSRVPATLAQTEKIVGKKVFETLLSKYVIKNPGKPTLAPESDKREAISNVVSAKDIFKPVGGN</sequence>
<reference evidence="1" key="1">
    <citation type="submission" date="2009-09" db="EMBL/GenBank/DDBJ databases">
        <authorList>
            <person name="Weinstock G."/>
            <person name="Sodergren E."/>
            <person name="Clifton S."/>
            <person name="Fulton L."/>
            <person name="Fulton B."/>
            <person name="Courtney L."/>
            <person name="Fronick C."/>
            <person name="Harrison M."/>
            <person name="Strong C."/>
            <person name="Farmer C."/>
            <person name="Delahaunty K."/>
            <person name="Markovic C."/>
            <person name="Hall O."/>
            <person name="Minx P."/>
            <person name="Tomlinson C."/>
            <person name="Mitreva M."/>
            <person name="Nelson J."/>
            <person name="Hou S."/>
            <person name="Wollam A."/>
            <person name="Pepin K.H."/>
            <person name="Johnson M."/>
            <person name="Bhonagiri V."/>
            <person name="Nash W.E."/>
            <person name="Warren W."/>
            <person name="Chinwalla A."/>
            <person name="Mardis E.R."/>
            <person name="Wilson R.K."/>
        </authorList>
    </citation>
    <scope>NUCLEOTIDE SEQUENCE [LARGE SCALE GENOMIC DNA]</scope>
    <source>
        <strain evidence="1">DSM 15470</strain>
    </source>
</reference>
<accession>C9LP83</accession>
<dbReference type="STRING" id="592028.GCWU000321_01362"/>
<dbReference type="InterPro" id="IPR011604">
    <property type="entry name" value="PDDEXK-like_dom_sf"/>
</dbReference>
<comment type="caution">
    <text evidence="1">The sequence shown here is derived from an EMBL/GenBank/DDBJ whole genome shotgun (WGS) entry which is preliminary data.</text>
</comment>
<dbReference type="EMBL" id="ACIM02000001">
    <property type="protein sequence ID" value="EEW97369.1"/>
    <property type="molecule type" value="Genomic_DNA"/>
</dbReference>
<dbReference type="Pfam" id="PF10926">
    <property type="entry name" value="DUF2800"/>
    <property type="match status" value="1"/>
</dbReference>
<evidence type="ECO:0008006" key="3">
    <source>
        <dbReference type="Google" id="ProtNLM"/>
    </source>
</evidence>
<organism evidence="1 2">
    <name type="scientific">Dialister invisus DSM 15470</name>
    <dbReference type="NCBI Taxonomy" id="592028"/>
    <lineage>
        <taxon>Bacteria</taxon>
        <taxon>Bacillati</taxon>
        <taxon>Bacillota</taxon>
        <taxon>Negativicutes</taxon>
        <taxon>Veillonellales</taxon>
        <taxon>Veillonellaceae</taxon>
        <taxon>Dialister</taxon>
    </lineage>
</organism>
<dbReference type="InterPro" id="IPR021229">
    <property type="entry name" value="DUF2800"/>
</dbReference>
<dbReference type="GeneID" id="78277962"/>
<dbReference type="Proteomes" id="UP000004736">
    <property type="component" value="Unassembled WGS sequence"/>
</dbReference>
<name>C9LP83_9FIRM</name>
<dbReference type="Gene3D" id="3.90.320.10">
    <property type="match status" value="1"/>
</dbReference>
<gene>
    <name evidence="1" type="ORF">GCWU000321_01362</name>
</gene>
<dbReference type="AlphaFoldDB" id="C9LP83"/>
<dbReference type="RefSeq" id="WP_007070302.1">
    <property type="nucleotide sequence ID" value="NZ_GG698602.1"/>
</dbReference>
<proteinExistence type="predicted"/>
<dbReference type="HOGENOM" id="CLU_043122_1_1_9"/>
<dbReference type="eggNOG" id="COG2887">
    <property type="taxonomic scope" value="Bacteria"/>
</dbReference>
<dbReference type="OrthoDB" id="9766061at2"/>